<evidence type="ECO:0000313" key="4">
    <source>
        <dbReference type="EMBL" id="TDF98068.1"/>
    </source>
</evidence>
<dbReference type="AlphaFoldDB" id="A0A4R5KSP1"/>
<dbReference type="InterPro" id="IPR046348">
    <property type="entry name" value="SIS_dom_sf"/>
</dbReference>
<accession>A0A4R5KSP1</accession>
<dbReference type="Pfam" id="PF10432">
    <property type="entry name" value="bact-PGI_C"/>
    <property type="match status" value="1"/>
</dbReference>
<name>A0A4R5KSP1_9BACL</name>
<comment type="similarity">
    <text evidence="1">Belongs to the PGI/PMI family.</text>
</comment>
<dbReference type="Proteomes" id="UP000295636">
    <property type="component" value="Unassembled WGS sequence"/>
</dbReference>
<dbReference type="InterPro" id="IPR019490">
    <property type="entry name" value="Glu6P/Mann6P_isomerase_C"/>
</dbReference>
<dbReference type="EMBL" id="SMRT01000004">
    <property type="protein sequence ID" value="TDF98068.1"/>
    <property type="molecule type" value="Genomic_DNA"/>
</dbReference>
<dbReference type="Gene3D" id="3.40.50.10490">
    <property type="entry name" value="Glucose-6-phosphate isomerase like protein, domain 1"/>
    <property type="match status" value="2"/>
</dbReference>
<sequence length="353" mass="37888">MGIDINDTAALTQADTQQLLAQLGQCGDLCRQGLDQAQGLPVSSLGRPIDEIVLCSVGGGPVAALRQVKSMLSDTARVPVILHQAYHMPAYVDANSLVFIVNYSGGSEEMASACRSAIEAGANVAAMTAGGVIADLVKERGGLFFPLPAGKIPRLISTSHVLIPLLVILHRMGLIPDPASDISETIALMPMLASSYGPASTIENNLAKQLAAEWQGQIPIVYGTLPFTDSAAYRLKYQLAENGGRMAFANAMSALHHDEAYGWDEAGMDRFHVTLISDAEDHERMSRRIEATAEVLGSRAGAVHVVRSRGESRLSRLCSLTHLFDYATVYDSLLRVNPDKGKALNEFRAAFNR</sequence>
<dbReference type="GO" id="GO:1901135">
    <property type="term" value="P:carbohydrate derivative metabolic process"/>
    <property type="evidence" value="ECO:0007669"/>
    <property type="project" value="InterPro"/>
</dbReference>
<dbReference type="PROSITE" id="PS51464">
    <property type="entry name" value="SIS"/>
    <property type="match status" value="1"/>
</dbReference>
<dbReference type="SUPFAM" id="SSF53697">
    <property type="entry name" value="SIS domain"/>
    <property type="match status" value="1"/>
</dbReference>
<dbReference type="GO" id="GO:0005975">
    <property type="term" value="P:carbohydrate metabolic process"/>
    <property type="evidence" value="ECO:0007669"/>
    <property type="project" value="InterPro"/>
</dbReference>
<evidence type="ECO:0000256" key="2">
    <source>
        <dbReference type="ARBA" id="ARBA00023235"/>
    </source>
</evidence>
<reference evidence="4 5" key="1">
    <citation type="submission" date="2019-03" db="EMBL/GenBank/DDBJ databases">
        <title>This is whole genome sequence of Paenibacillus sp MS74 strain.</title>
        <authorList>
            <person name="Trinh H.N."/>
        </authorList>
    </citation>
    <scope>NUCLEOTIDE SEQUENCE [LARGE SCALE GENOMIC DNA]</scope>
    <source>
        <strain evidence="4 5">MS74</strain>
    </source>
</reference>
<keyword evidence="5" id="KW-1185">Reference proteome</keyword>
<dbReference type="CDD" id="cd05637">
    <property type="entry name" value="SIS_PGI_PMI_2"/>
    <property type="match status" value="1"/>
</dbReference>
<dbReference type="InterPro" id="IPR001347">
    <property type="entry name" value="SIS_dom"/>
</dbReference>
<feature type="domain" description="SIS" evidence="3">
    <location>
        <begin position="41"/>
        <end position="178"/>
    </location>
</feature>
<dbReference type="GO" id="GO:0004476">
    <property type="term" value="F:mannose-6-phosphate isomerase activity"/>
    <property type="evidence" value="ECO:0007669"/>
    <property type="project" value="InterPro"/>
</dbReference>
<protein>
    <submittedName>
        <fullName evidence="4">Bifunctional phosphoglucose/phosphomannose isomerase</fullName>
    </submittedName>
</protein>
<organism evidence="4 5">
    <name type="scientific">Paenibacillus piri</name>
    <dbReference type="NCBI Taxonomy" id="2547395"/>
    <lineage>
        <taxon>Bacteria</taxon>
        <taxon>Bacillati</taxon>
        <taxon>Bacillota</taxon>
        <taxon>Bacilli</taxon>
        <taxon>Bacillales</taxon>
        <taxon>Paenibacillaceae</taxon>
        <taxon>Paenibacillus</taxon>
    </lineage>
</organism>
<dbReference type="OrthoDB" id="9771734at2"/>
<evidence type="ECO:0000313" key="5">
    <source>
        <dbReference type="Proteomes" id="UP000295636"/>
    </source>
</evidence>
<proteinExistence type="inferred from homology"/>
<keyword evidence="2 4" id="KW-0413">Isomerase</keyword>
<dbReference type="GO" id="GO:0004347">
    <property type="term" value="F:glucose-6-phosphate isomerase activity"/>
    <property type="evidence" value="ECO:0007669"/>
    <property type="project" value="InterPro"/>
</dbReference>
<evidence type="ECO:0000259" key="3">
    <source>
        <dbReference type="PROSITE" id="PS51464"/>
    </source>
</evidence>
<dbReference type="GO" id="GO:0097367">
    <property type="term" value="F:carbohydrate derivative binding"/>
    <property type="evidence" value="ECO:0007669"/>
    <property type="project" value="InterPro"/>
</dbReference>
<dbReference type="RefSeq" id="WP_133227806.1">
    <property type="nucleotide sequence ID" value="NZ_SMRT01000004.1"/>
</dbReference>
<comment type="caution">
    <text evidence="4">The sequence shown here is derived from an EMBL/GenBank/DDBJ whole genome shotgun (WGS) entry which is preliminary data.</text>
</comment>
<evidence type="ECO:0000256" key="1">
    <source>
        <dbReference type="ARBA" id="ARBA00010523"/>
    </source>
</evidence>
<gene>
    <name evidence="4" type="ORF">E1757_11200</name>
</gene>